<dbReference type="Gene3D" id="3.30.420.10">
    <property type="entry name" value="Ribonuclease H-like superfamily/Ribonuclease H"/>
    <property type="match status" value="1"/>
</dbReference>
<organism evidence="3 4">
    <name type="scientific">Tanacetum coccineum</name>
    <dbReference type="NCBI Taxonomy" id="301880"/>
    <lineage>
        <taxon>Eukaryota</taxon>
        <taxon>Viridiplantae</taxon>
        <taxon>Streptophyta</taxon>
        <taxon>Embryophyta</taxon>
        <taxon>Tracheophyta</taxon>
        <taxon>Spermatophyta</taxon>
        <taxon>Magnoliopsida</taxon>
        <taxon>eudicotyledons</taxon>
        <taxon>Gunneridae</taxon>
        <taxon>Pentapetalae</taxon>
        <taxon>asterids</taxon>
        <taxon>campanulids</taxon>
        <taxon>Asterales</taxon>
        <taxon>Asteraceae</taxon>
        <taxon>Asteroideae</taxon>
        <taxon>Anthemideae</taxon>
        <taxon>Anthemidinae</taxon>
        <taxon>Tanacetum</taxon>
    </lineage>
</organism>
<sequence length="695" mass="79181">MRSRVNDFENVVTVLTKVSGQNEGSWGFEHIRKAFDKDVKPFVKTLKEYFHMFDQGLHKEIIVMKEVFTQMETEVAKCSVERKTFEIKEKELLLENDSMEKSFLDEYSECVKLKAELSKKNDKVEKAVYDELSKRCARIKNRCISLEIKVQQYKESYQNNQPQNKQDAPEFPEFFEINELKARLKAKDKTINKLRDHIATVKGKSVSEGDKSVNNSKVIAPGISEFRDMCPLTRITSTTVVPPKKPISTTTVKKIQQSSNNSGKLKDITNIGLSSKSKSVESKISNNSKPNKNWGSNVSTTPSSSRVHFRFGNDHVATIKGYRDYQIGNVMISRVYYVKGLGHNLFLVGQFCDSDLEVAFRKHTCFVHDLEGVDLLKGSKGSNLYTLSLEEMMQSFPICLLSKASKAKSWLWHRSINGKKYILVIVDDYSRLTWVKFLRSKDETPEFTLKAYYEDVQISHQTSVARTLQQNGVVKRRNGTLVEVARTMLIFSKAPLFLWAEAVATACYTQKCSLIRRRHNKKPYELIHDKKPDLMYFHVFGALCYPTNDAEDLSMLKPKADIGIFVGYAPAKKAYRIYNRRTRMLMETIHVEFDELTTMAFEQFCSGPELQLMTPGIISSGLVHNPPSTKPYVSPTKNDWDLLLQPMFDEYFNPPPSVVSQVPFVAAPRPADLTGSYLSTSIDQDAPSNSTPSTT</sequence>
<dbReference type="InterPro" id="IPR036397">
    <property type="entry name" value="RNaseH_sf"/>
</dbReference>
<dbReference type="Proteomes" id="UP001151760">
    <property type="component" value="Unassembled WGS sequence"/>
</dbReference>
<evidence type="ECO:0000256" key="1">
    <source>
        <dbReference type="SAM" id="MobiDB-lite"/>
    </source>
</evidence>
<dbReference type="InterPro" id="IPR039537">
    <property type="entry name" value="Retrotran_Ty1/copia-like"/>
</dbReference>
<dbReference type="Pfam" id="PF25597">
    <property type="entry name" value="SH3_retrovirus"/>
    <property type="match status" value="1"/>
</dbReference>
<dbReference type="InterPro" id="IPR057670">
    <property type="entry name" value="SH3_retrovirus"/>
</dbReference>
<gene>
    <name evidence="3" type="ORF">Tco_0629706</name>
</gene>
<feature type="compositionally biased region" description="Polar residues" evidence="1">
    <location>
        <begin position="248"/>
        <end position="263"/>
    </location>
</feature>
<protein>
    <submittedName>
        <fullName evidence="3">Retrovirus-related pol polyprotein from transposon TNT 1-94</fullName>
    </submittedName>
</protein>
<evidence type="ECO:0000313" key="4">
    <source>
        <dbReference type="Proteomes" id="UP001151760"/>
    </source>
</evidence>
<feature type="compositionally biased region" description="Low complexity" evidence="1">
    <location>
        <begin position="274"/>
        <end position="293"/>
    </location>
</feature>
<dbReference type="InterPro" id="IPR012337">
    <property type="entry name" value="RNaseH-like_sf"/>
</dbReference>
<dbReference type="SUPFAM" id="SSF53098">
    <property type="entry name" value="Ribonuclease H-like"/>
    <property type="match status" value="1"/>
</dbReference>
<proteinExistence type="predicted"/>
<evidence type="ECO:0000259" key="2">
    <source>
        <dbReference type="Pfam" id="PF25597"/>
    </source>
</evidence>
<name>A0ABQ4WTY1_9ASTR</name>
<reference evidence="3" key="2">
    <citation type="submission" date="2022-01" db="EMBL/GenBank/DDBJ databases">
        <authorList>
            <person name="Yamashiro T."/>
            <person name="Shiraishi A."/>
            <person name="Satake H."/>
            <person name="Nakayama K."/>
        </authorList>
    </citation>
    <scope>NUCLEOTIDE SEQUENCE</scope>
</reference>
<feature type="domain" description="Retroviral polymerase SH3-like" evidence="2">
    <location>
        <begin position="543"/>
        <end position="598"/>
    </location>
</feature>
<evidence type="ECO:0000313" key="3">
    <source>
        <dbReference type="EMBL" id="GJS56344.1"/>
    </source>
</evidence>
<accession>A0ABQ4WTY1</accession>
<dbReference type="EMBL" id="BQNB010008929">
    <property type="protein sequence ID" value="GJS56344.1"/>
    <property type="molecule type" value="Genomic_DNA"/>
</dbReference>
<keyword evidence="4" id="KW-1185">Reference proteome</keyword>
<reference evidence="3" key="1">
    <citation type="journal article" date="2022" name="Int. J. Mol. Sci.">
        <title>Draft Genome of Tanacetum Coccineum: Genomic Comparison of Closely Related Tanacetum-Family Plants.</title>
        <authorList>
            <person name="Yamashiro T."/>
            <person name="Shiraishi A."/>
            <person name="Nakayama K."/>
            <person name="Satake H."/>
        </authorList>
    </citation>
    <scope>NUCLEOTIDE SEQUENCE</scope>
</reference>
<feature type="region of interest" description="Disordered" evidence="1">
    <location>
        <begin position="248"/>
        <end position="301"/>
    </location>
</feature>
<dbReference type="PANTHER" id="PTHR42648:SF32">
    <property type="entry name" value="RIBONUCLEASE H-LIKE DOMAIN, GAG-PRE-INTEGRASE DOMAIN PROTEIN-RELATED"/>
    <property type="match status" value="1"/>
</dbReference>
<dbReference type="PANTHER" id="PTHR42648">
    <property type="entry name" value="TRANSPOSASE, PUTATIVE-RELATED"/>
    <property type="match status" value="1"/>
</dbReference>
<comment type="caution">
    <text evidence="3">The sequence shown here is derived from an EMBL/GenBank/DDBJ whole genome shotgun (WGS) entry which is preliminary data.</text>
</comment>
<feature type="region of interest" description="Disordered" evidence="1">
    <location>
        <begin position="676"/>
        <end position="695"/>
    </location>
</feature>